<organism evidence="4 6">
    <name type="scientific">Labeo rohita</name>
    <name type="common">Indian major carp</name>
    <name type="synonym">Cyprinus rohita</name>
    <dbReference type="NCBI Taxonomy" id="84645"/>
    <lineage>
        <taxon>Eukaryota</taxon>
        <taxon>Metazoa</taxon>
        <taxon>Chordata</taxon>
        <taxon>Craniata</taxon>
        <taxon>Vertebrata</taxon>
        <taxon>Euteleostomi</taxon>
        <taxon>Actinopterygii</taxon>
        <taxon>Neopterygii</taxon>
        <taxon>Teleostei</taxon>
        <taxon>Ostariophysi</taxon>
        <taxon>Cypriniformes</taxon>
        <taxon>Cyprinidae</taxon>
        <taxon>Labeoninae</taxon>
        <taxon>Labeonini</taxon>
        <taxon>Labeo</taxon>
    </lineage>
</organism>
<dbReference type="EMBL" id="QBIY01013367">
    <property type="protein sequence ID" value="RXN06525.1"/>
    <property type="molecule type" value="Genomic_DNA"/>
</dbReference>
<sequence length="273" mass="30711">MSKASKASKKAEADASPTGSSTTLASIANMLEDHRASIAADFKATFAALELRLDKMQTTITEHGQRMDSLESHAELQDQRIQALEERCDALADHNAKLTAKTIDLESRSRRNNIRIIGLPESIEGPRPTSFFAELLAKVLGDQILQSPPELDRAHRTLTAKPQPGSRPRPVILRLHRYQTKELIIREARKRRGKLQYQGTPIQIFEDYTPEVASERAKYRAVMADLYNLALRPALFFPARLQITLESGVKKRFSSLEEATTFVAKYQQTSRPD</sequence>
<feature type="coiled-coil region" evidence="2">
    <location>
        <begin position="67"/>
        <end position="101"/>
    </location>
</feature>
<proteinExistence type="inferred from homology"/>
<dbReference type="Gene3D" id="1.20.5.340">
    <property type="match status" value="1"/>
</dbReference>
<dbReference type="FunFam" id="3.30.70.1820:FF:000002">
    <property type="entry name" value="LINE-1 retrotransposable element ORF1 protein"/>
    <property type="match status" value="1"/>
</dbReference>
<reference evidence="4 6" key="1">
    <citation type="submission" date="2018-03" db="EMBL/GenBank/DDBJ databases">
        <title>Draft genome sequence of Rohu Carp (Labeo rohita).</title>
        <authorList>
            <person name="Das P."/>
            <person name="Kushwaha B."/>
            <person name="Joshi C.G."/>
            <person name="Kumar D."/>
            <person name="Nagpure N.S."/>
            <person name="Sahoo L."/>
            <person name="Das S.P."/>
            <person name="Bit A."/>
            <person name="Patnaik S."/>
            <person name="Meher P.K."/>
            <person name="Jayasankar P."/>
            <person name="Koringa P.G."/>
            <person name="Patel N.V."/>
            <person name="Hinsu A.T."/>
            <person name="Kumar R."/>
            <person name="Pandey M."/>
            <person name="Agarwal S."/>
            <person name="Srivastava S."/>
            <person name="Singh M."/>
            <person name="Iquebal M.A."/>
            <person name="Jaiswal S."/>
            <person name="Angadi U.B."/>
            <person name="Kumar N."/>
            <person name="Raza M."/>
            <person name="Shah T.M."/>
            <person name="Rai A."/>
            <person name="Jena J.K."/>
        </authorList>
    </citation>
    <scope>NUCLEOTIDE SEQUENCE [LARGE SCALE GENOMIC DNA]</scope>
    <source>
        <strain evidence="4">DASCIFA01</strain>
        <tissue evidence="4">Testis</tissue>
    </source>
</reference>
<keyword evidence="2" id="KW-0175">Coiled coil</keyword>
<keyword evidence="6" id="KW-1185">Reference proteome</keyword>
<evidence type="ECO:0000313" key="4">
    <source>
        <dbReference type="EMBL" id="RXN06525.1"/>
    </source>
</evidence>
<dbReference type="Proteomes" id="UP000290572">
    <property type="component" value="Unassembled WGS sequence"/>
</dbReference>
<evidence type="ECO:0000256" key="1">
    <source>
        <dbReference type="ARBA" id="ARBA00061640"/>
    </source>
</evidence>
<dbReference type="EMBL" id="QBIY01012573">
    <property type="protein sequence ID" value="RXN22954.1"/>
    <property type="molecule type" value="Genomic_DNA"/>
</dbReference>
<gene>
    <name evidence="5" type="ORF">ROHU_006545</name>
    <name evidence="4" type="ORF">ROHU_032820</name>
</gene>
<dbReference type="PANTHER" id="PTHR11505">
    <property type="entry name" value="L1 TRANSPOSABLE ELEMENT-RELATED"/>
    <property type="match status" value="1"/>
</dbReference>
<evidence type="ECO:0000313" key="5">
    <source>
        <dbReference type="EMBL" id="RXN22954.1"/>
    </source>
</evidence>
<evidence type="ECO:0000313" key="6">
    <source>
        <dbReference type="Proteomes" id="UP000290572"/>
    </source>
</evidence>
<comment type="caution">
    <text evidence="4">The sequence shown here is derived from an EMBL/GenBank/DDBJ whole genome shotgun (WGS) entry which is preliminary data.</text>
</comment>
<feature type="region of interest" description="Disordered" evidence="3">
    <location>
        <begin position="1"/>
        <end position="21"/>
    </location>
</feature>
<dbReference type="Gene3D" id="3.30.70.1820">
    <property type="entry name" value="L1 transposable element, RRM domain"/>
    <property type="match status" value="1"/>
</dbReference>
<dbReference type="AlphaFoldDB" id="A0A498LMD1"/>
<dbReference type="STRING" id="84645.A0A498LMD1"/>
<evidence type="ECO:0000256" key="3">
    <source>
        <dbReference type="SAM" id="MobiDB-lite"/>
    </source>
</evidence>
<comment type="similarity">
    <text evidence="1">Belongs to the transposase 22 family.</text>
</comment>
<protein>
    <submittedName>
        <fullName evidence="4">LINE-1 type transposase domain-containing 1</fullName>
    </submittedName>
</protein>
<dbReference type="InterPro" id="IPR004244">
    <property type="entry name" value="Transposase_22"/>
</dbReference>
<evidence type="ECO:0000256" key="2">
    <source>
        <dbReference type="SAM" id="Coils"/>
    </source>
</evidence>
<accession>A0A498LMD1</accession>
<name>A0A498LMD1_LABRO</name>